<evidence type="ECO:0000313" key="2">
    <source>
        <dbReference type="Proteomes" id="UP000198967"/>
    </source>
</evidence>
<accession>A0A1G7EUH1</accession>
<dbReference type="EMBL" id="FNBE01000001">
    <property type="protein sequence ID" value="SDE67343.1"/>
    <property type="molecule type" value="Genomic_DNA"/>
</dbReference>
<dbReference type="RefSeq" id="WP_093075837.1">
    <property type="nucleotide sequence ID" value="NZ_FNBE01000001.1"/>
</dbReference>
<dbReference type="Proteomes" id="UP000198967">
    <property type="component" value="Unassembled WGS sequence"/>
</dbReference>
<dbReference type="STRING" id="366584.SAMN05216377_101481"/>
<reference evidence="1 2" key="1">
    <citation type="submission" date="2016-10" db="EMBL/GenBank/DDBJ databases">
        <authorList>
            <person name="de Groot N.N."/>
        </authorList>
    </citation>
    <scope>NUCLEOTIDE SEQUENCE [LARGE SCALE GENOMIC DNA]</scope>
    <source>
        <strain evidence="1 2">CGMCC 4.3143</strain>
    </source>
</reference>
<organism evidence="1 2">
    <name type="scientific">Pseudonocardia oroxyli</name>
    <dbReference type="NCBI Taxonomy" id="366584"/>
    <lineage>
        <taxon>Bacteria</taxon>
        <taxon>Bacillati</taxon>
        <taxon>Actinomycetota</taxon>
        <taxon>Actinomycetes</taxon>
        <taxon>Pseudonocardiales</taxon>
        <taxon>Pseudonocardiaceae</taxon>
        <taxon>Pseudonocardia</taxon>
    </lineage>
</organism>
<proteinExistence type="predicted"/>
<keyword evidence="2" id="KW-1185">Reference proteome</keyword>
<gene>
    <name evidence="1" type="ORF">SAMN05216377_101481</name>
</gene>
<name>A0A1G7EUH1_PSEOR</name>
<dbReference type="AlphaFoldDB" id="A0A1G7EUH1"/>
<protein>
    <submittedName>
        <fullName evidence="1">Transcriptional regulator, AbiEi antitoxin, Type IV TA system</fullName>
    </submittedName>
</protein>
<sequence length="320" mass="34600">MTAVIGTGDVSSDPARLLARQHGIVSLAQARTLGYSWSAVVAQVAAARWQRVLPRVYAVFTGPLPAAARIVAALLYGGPSAILSHRTAAEIWGMLRPEAGPVHITVPYGASAVSQELVVVHRSRAHRHIRVATDPPRTSRADTALDLAVAEPDGDAARRMLVAALTSGRVAPGTVEKRMTERPPMRHRKAIRAGIALVRDGVQSALEERYAVDVERAHEIPPGRRQSPFVVDGTELYEDVVYDGIGVPLTVRLDGRTHLVDGTAFRDRRRDNAGELAGRARLVYGWRDLDADPCAAAREVASVLRREGWAGHLVPCPRCS</sequence>
<evidence type="ECO:0000313" key="1">
    <source>
        <dbReference type="EMBL" id="SDE67343.1"/>
    </source>
</evidence>
<dbReference type="OrthoDB" id="5146042at2"/>